<keyword evidence="1" id="KW-0805">Transcription regulation</keyword>
<dbReference type="EMBL" id="AP027729">
    <property type="protein sequence ID" value="BDZ41348.1"/>
    <property type="molecule type" value="Genomic_DNA"/>
</dbReference>
<evidence type="ECO:0000259" key="4">
    <source>
        <dbReference type="PROSITE" id="PS50932"/>
    </source>
</evidence>
<feature type="domain" description="HTH lacI-type" evidence="4">
    <location>
        <begin position="23"/>
        <end position="77"/>
    </location>
</feature>
<reference evidence="6" key="1">
    <citation type="journal article" date="2019" name="Int. J. Syst. Evol. Microbiol.">
        <title>The Global Catalogue of Microorganisms (GCM) 10K type strain sequencing project: providing services to taxonomists for standard genome sequencing and annotation.</title>
        <authorList>
            <consortium name="The Broad Institute Genomics Platform"/>
            <consortium name="The Broad Institute Genome Sequencing Center for Infectious Disease"/>
            <person name="Wu L."/>
            <person name="Ma J."/>
        </authorList>
    </citation>
    <scope>NUCLEOTIDE SEQUENCE [LARGE SCALE GENOMIC DNA]</scope>
    <source>
        <strain evidence="6">NBRC 108565</strain>
    </source>
</reference>
<evidence type="ECO:0000313" key="6">
    <source>
        <dbReference type="Proteomes" id="UP001321475"/>
    </source>
</evidence>
<dbReference type="InterPro" id="IPR000843">
    <property type="entry name" value="HTH_LacI"/>
</dbReference>
<dbReference type="SUPFAM" id="SSF47413">
    <property type="entry name" value="lambda repressor-like DNA-binding domains"/>
    <property type="match status" value="1"/>
</dbReference>
<dbReference type="InterPro" id="IPR046335">
    <property type="entry name" value="LacI/GalR-like_sensor"/>
</dbReference>
<dbReference type="CDD" id="cd01392">
    <property type="entry name" value="HTH_LacI"/>
    <property type="match status" value="1"/>
</dbReference>
<accession>A0ABM8G033</accession>
<dbReference type="SMART" id="SM00354">
    <property type="entry name" value="HTH_LACI"/>
    <property type="match status" value="1"/>
</dbReference>
<dbReference type="PRINTS" id="PR00036">
    <property type="entry name" value="HTHLACI"/>
</dbReference>
<dbReference type="PROSITE" id="PS50932">
    <property type="entry name" value="HTH_LACI_2"/>
    <property type="match status" value="1"/>
</dbReference>
<keyword evidence="3" id="KW-0804">Transcription</keyword>
<dbReference type="PANTHER" id="PTHR30146">
    <property type="entry name" value="LACI-RELATED TRANSCRIPTIONAL REPRESSOR"/>
    <property type="match status" value="1"/>
</dbReference>
<dbReference type="InterPro" id="IPR010982">
    <property type="entry name" value="Lambda_DNA-bd_dom_sf"/>
</dbReference>
<organism evidence="5 6">
    <name type="scientific">Paraoerskovia sediminicola</name>
    <dbReference type="NCBI Taxonomy" id="1138587"/>
    <lineage>
        <taxon>Bacteria</taxon>
        <taxon>Bacillati</taxon>
        <taxon>Actinomycetota</taxon>
        <taxon>Actinomycetes</taxon>
        <taxon>Micrococcales</taxon>
        <taxon>Cellulomonadaceae</taxon>
        <taxon>Paraoerskovia</taxon>
    </lineage>
</organism>
<keyword evidence="6" id="KW-1185">Reference proteome</keyword>
<evidence type="ECO:0000256" key="1">
    <source>
        <dbReference type="ARBA" id="ARBA00023015"/>
    </source>
</evidence>
<dbReference type="SUPFAM" id="SSF53822">
    <property type="entry name" value="Periplasmic binding protein-like I"/>
    <property type="match status" value="1"/>
</dbReference>
<protein>
    <submittedName>
        <fullName evidence="5">LacI family transcriptional regulator</fullName>
    </submittedName>
</protein>
<evidence type="ECO:0000313" key="5">
    <source>
        <dbReference type="EMBL" id="BDZ41348.1"/>
    </source>
</evidence>
<dbReference type="Pfam" id="PF00356">
    <property type="entry name" value="LacI"/>
    <property type="match status" value="1"/>
</dbReference>
<dbReference type="Gene3D" id="1.10.260.40">
    <property type="entry name" value="lambda repressor-like DNA-binding domains"/>
    <property type="match status" value="1"/>
</dbReference>
<dbReference type="Proteomes" id="UP001321475">
    <property type="component" value="Chromosome"/>
</dbReference>
<keyword evidence="2" id="KW-0238">DNA-binding</keyword>
<evidence type="ECO:0000256" key="2">
    <source>
        <dbReference type="ARBA" id="ARBA00023125"/>
    </source>
</evidence>
<proteinExistence type="predicted"/>
<gene>
    <name evidence="5" type="ORF">GCM10025865_06470</name>
</gene>
<dbReference type="PANTHER" id="PTHR30146:SF109">
    <property type="entry name" value="HTH-TYPE TRANSCRIPTIONAL REGULATOR GALS"/>
    <property type="match status" value="1"/>
</dbReference>
<evidence type="ECO:0000256" key="3">
    <source>
        <dbReference type="ARBA" id="ARBA00023163"/>
    </source>
</evidence>
<dbReference type="Gene3D" id="3.40.50.2300">
    <property type="match status" value="2"/>
</dbReference>
<dbReference type="RefSeq" id="WP_286218518.1">
    <property type="nucleotide sequence ID" value="NZ_AP027729.1"/>
</dbReference>
<name>A0ABM8G033_9CELL</name>
<dbReference type="Pfam" id="PF13377">
    <property type="entry name" value="Peripla_BP_3"/>
    <property type="match status" value="1"/>
</dbReference>
<dbReference type="InterPro" id="IPR028082">
    <property type="entry name" value="Peripla_BP_I"/>
</dbReference>
<sequence length="361" mass="37548">MPTSKPTSPRSEHGGPPRRTAAVTLEDVARSAGVSRASASRVVNGKAGVDPEIVAAVRGAVGRLGYAPNQAARSLVTRRAGTVLVVVSGGGDDGPDGPWGPGQVLADPFFGRVIGGLMGSLQPRDVHPVLMVASSEVERERVLSYLREGRADGVLVVSGHAGDPLPGLLAASGVPTVLFSRPETPMRLSYVDVASEQGAALAVDRLVGRGCERIGIITGPLDVPGAEDRLAGFREAMARHGFGWAPVERGAFSLPSGRECMARLIEEHQVDGVFASNDYMAVGAVHAAVEAGLRVPDDVAVVGFDDAAPAVVCRPALTTVRQPVEEMAAEMARILLDLLADRTATPRSAIFDPVLVVRDSA</sequence>
<dbReference type="PROSITE" id="PS00356">
    <property type="entry name" value="HTH_LACI_1"/>
    <property type="match status" value="1"/>
</dbReference>
<dbReference type="CDD" id="cd06267">
    <property type="entry name" value="PBP1_LacI_sugar_binding-like"/>
    <property type="match status" value="1"/>
</dbReference>